<proteinExistence type="inferred from homology"/>
<sequence length="656" mass="75362">MIKLKKLELKNFKGIKDLTVTFGTVTTILGENGTGKSTIFDGFNWLLFGKDSHDKKDFEIQTLDGNNDVIHGLEHYVTGYLDIGGTEKTFKRTYKEKWQKTRGSAEKELKGCTTDFEIDDIPVKQKEYQAAISELVDENLFKMITNPLYFSSLNWTKQREILLDIIGDISEENVINYNKDLEPLKKLLTDGIDNFNKRTKASISKLKDQVKSIPYRIDECNNSIVEINFSEFELKKAHIQSKINLIDEQIADASKVNEEKLKLQDELYELKEERSKKQQQALKSANKPLDDIQNNINQVRNSVQDLAYKIQDSEREKERKLEYIEAMKEDLEHQKLDKQELLNKYHTEDDKEFEFDTSLTCCPTCGREYETDKLEGIKTNAESRFNGEKSKLISKIIADGKIVAADIEKITIKIEDCEKEIEETATLIKGMKLEKLSLDEKLELLEKEKETLTFTEELHFEGEEELKAKINELKTQIGEFKEADNSQLKAEKRVLQEELEEITKTLGKKDRNEELKKRMEELNKEEKHLQIKIAELEGQQYLGEEFIRTKVELLESSINKKFKGAVTFKLFNQQVNGGLSETCEALINGVPFSNANTASQINAGLSIINTLCEHYNISAPVFIDNAEAVNQIGFTDSQLIKLVVSLDKNLKVEVDK</sequence>
<accession>B2TP11</accession>
<feature type="coiled-coil region" evidence="4">
    <location>
        <begin position="246"/>
        <end position="348"/>
    </location>
</feature>
<dbReference type="InterPro" id="IPR022602">
    <property type="entry name" value="DUF2813"/>
</dbReference>
<evidence type="ECO:0000256" key="1">
    <source>
        <dbReference type="ARBA" id="ARBA00006930"/>
    </source>
</evidence>
<name>B2TP11_CLOBB</name>
<dbReference type="PANTHER" id="PTHR32114:SF2">
    <property type="entry name" value="ABC TRANSPORTER ABCH.3"/>
    <property type="match status" value="1"/>
</dbReference>
<reference evidence="5" key="1">
    <citation type="submission" date="2009-06" db="EMBL/GenBank/DDBJ databases">
        <authorList>
            <consortium name="US DOE Joint Genome Institute (JGI-PGF)"/>
            <person name="Lucas S."/>
            <person name="Copeland A."/>
            <person name="Lapidus A."/>
            <person name="Glavina del Rio T."/>
            <person name="Dalin E."/>
            <person name="Tice H."/>
            <person name="Bruce D."/>
            <person name="Goodwin L."/>
            <person name="Pitluck S."/>
            <person name="Kyrpides N."/>
            <person name="Mavromatis K."/>
            <person name="Ivanova N."/>
            <person name="Saunders E."/>
            <person name="Brettin T."/>
            <person name="Detter J.C."/>
            <person name="Han C."/>
            <person name="Larimer F."/>
            <person name="Land M."/>
            <person name="Hauser L."/>
            <person name="Markowitz V."/>
            <person name="Cheng J.-F."/>
            <person name="Hugenholtz P."/>
            <person name="Woyke T."/>
            <person name="Wu D."/>
            <person name="Gronow S."/>
            <person name="Klenk H.-P."/>
            <person name="Eisen J.A."/>
        </authorList>
    </citation>
    <scope>NUCLEOTIDE SEQUENCE</scope>
    <source>
        <strain evidence="5">Eklund 17B</strain>
    </source>
</reference>
<dbReference type="PANTHER" id="PTHR32114">
    <property type="entry name" value="ABC TRANSPORTER ABCH.3"/>
    <property type="match status" value="1"/>
</dbReference>
<dbReference type="Gene3D" id="3.40.50.300">
    <property type="entry name" value="P-loop containing nucleotide triphosphate hydrolases"/>
    <property type="match status" value="1"/>
</dbReference>
<evidence type="ECO:0000256" key="2">
    <source>
        <dbReference type="ARBA" id="ARBA00011322"/>
    </source>
</evidence>
<comment type="subunit">
    <text evidence="2">Heterodimer of SbcC and SbcD.</text>
</comment>
<dbReference type="KEGG" id="cbk:CLL_A2780"/>
<keyword evidence="4" id="KW-0175">Coiled coil</keyword>
<dbReference type="EMBL" id="CP001056">
    <property type="protein sequence ID" value="ACD22174.1"/>
    <property type="molecule type" value="Genomic_DNA"/>
</dbReference>
<dbReference type="Pfam" id="PF11398">
    <property type="entry name" value="DUF2813"/>
    <property type="match status" value="1"/>
</dbReference>
<evidence type="ECO:0000256" key="3">
    <source>
        <dbReference type="ARBA" id="ARBA00013368"/>
    </source>
</evidence>
<dbReference type="InterPro" id="IPR027417">
    <property type="entry name" value="P-loop_NTPase"/>
</dbReference>
<evidence type="ECO:0000256" key="4">
    <source>
        <dbReference type="SAM" id="Coils"/>
    </source>
</evidence>
<protein>
    <recommendedName>
        <fullName evidence="3">Nuclease SbcCD subunit C</fullName>
    </recommendedName>
</protein>
<gene>
    <name evidence="5" type="ordered locus">CLL_A2780</name>
</gene>
<dbReference type="AlphaFoldDB" id="B2TP11"/>
<organism evidence="5">
    <name type="scientific">Clostridium botulinum (strain Eklund 17B / Type B)</name>
    <dbReference type="NCBI Taxonomy" id="935198"/>
    <lineage>
        <taxon>Bacteria</taxon>
        <taxon>Bacillati</taxon>
        <taxon>Bacillota</taxon>
        <taxon>Clostridia</taxon>
        <taxon>Eubacteriales</taxon>
        <taxon>Clostridiaceae</taxon>
        <taxon>Clostridium</taxon>
    </lineage>
</organism>
<dbReference type="HOGENOM" id="CLU_026083_2_0_9"/>
<reference evidence="5" key="2">
    <citation type="submission" date="2009-08" db="EMBL/GenBank/DDBJ databases">
        <authorList>
            <person name="Shrivastava S."/>
            <person name="Brinkac L.M."/>
            <person name="Dodson R.J."/>
            <person name="Harkins D.M."/>
            <person name="Durkin A.S."/>
            <person name="Sutton G."/>
        </authorList>
    </citation>
    <scope>NUCLEOTIDE SEQUENCE</scope>
    <source>
        <strain evidence="5">Eklund 17B</strain>
    </source>
</reference>
<dbReference type="SUPFAM" id="SSF52540">
    <property type="entry name" value="P-loop containing nucleoside triphosphate hydrolases"/>
    <property type="match status" value="1"/>
</dbReference>
<comment type="similarity">
    <text evidence="1">Belongs to the SMC family. SbcC subfamily.</text>
</comment>
<feature type="coiled-coil region" evidence="4">
    <location>
        <begin position="407"/>
        <end position="539"/>
    </location>
</feature>
<evidence type="ECO:0000313" key="5">
    <source>
        <dbReference type="EMBL" id="ACD22174.1"/>
    </source>
</evidence>